<organism evidence="1 2">
    <name type="scientific">Raoultella ornithinolytica</name>
    <name type="common">Klebsiella ornithinolytica</name>
    <dbReference type="NCBI Taxonomy" id="54291"/>
    <lineage>
        <taxon>Bacteria</taxon>
        <taxon>Pseudomonadati</taxon>
        <taxon>Pseudomonadota</taxon>
        <taxon>Gammaproteobacteria</taxon>
        <taxon>Enterobacterales</taxon>
        <taxon>Enterobacteriaceae</taxon>
        <taxon>Klebsiella/Raoultella group</taxon>
        <taxon>Raoultella</taxon>
    </lineage>
</organism>
<evidence type="ECO:0000313" key="1">
    <source>
        <dbReference type="EMBL" id="PIK83784.1"/>
    </source>
</evidence>
<evidence type="ECO:0000313" key="2">
    <source>
        <dbReference type="Proteomes" id="UP000229713"/>
    </source>
</evidence>
<dbReference type="EMBL" id="NKYI01000020">
    <property type="protein sequence ID" value="PIK83784.1"/>
    <property type="molecule type" value="Genomic_DNA"/>
</dbReference>
<evidence type="ECO:0008006" key="3">
    <source>
        <dbReference type="Google" id="ProtNLM"/>
    </source>
</evidence>
<dbReference type="SUPFAM" id="SSF48452">
    <property type="entry name" value="TPR-like"/>
    <property type="match status" value="1"/>
</dbReference>
<dbReference type="AlphaFoldDB" id="A0A855F118"/>
<comment type="caution">
    <text evidence="1">The sequence shown here is derived from an EMBL/GenBank/DDBJ whole genome shotgun (WGS) entry which is preliminary data.</text>
</comment>
<dbReference type="RefSeq" id="WP_099843570.1">
    <property type="nucleotide sequence ID" value="NZ_CABGYS010000001.1"/>
</dbReference>
<dbReference type="Gene3D" id="1.25.40.10">
    <property type="entry name" value="Tetratricopeptide repeat domain"/>
    <property type="match status" value="1"/>
</dbReference>
<dbReference type="Gene3D" id="2.60.40.3500">
    <property type="match status" value="1"/>
</dbReference>
<accession>A0A855F118</accession>
<sequence length="434" mass="48180">MGKIISLTSLLALFVLCGCQSQTGSGSELDDSQREYILSKVNNYNGLIKLYREKLSRKEDKDTRYQLAEYYYLAEDFDSSRQYLQPLIANNPDERALLLASKNLMEFGDYREAQAAISGVLRQNPKSGEAWNIQGILLAQDGDFPGATRAFNSARQRFVDDDIVINNLAMLAIMQNDYATARDYLFSLYGRGHASQKVLHNLVYVLVKLQDFNAAESILQQEKMADRSDGLMEALAKVNPRPRAPSATLSAAVPVSIAESAAPAVKSGEQAGGGPLLVRTAAAGRTPVAIQDELARFLDNQQTAKPAGLPEKASLSLTSSLKDISAVRSGRHPGYFRMILESRHAINFRELPGTDKNKRIFELQNVRLGHALLRAAEDITREHPDINKLTFYQHQADAVLIEFEFTRSLAKAKVFRLASDKAPGERLVFDIYYG</sequence>
<dbReference type="InterPro" id="IPR011990">
    <property type="entry name" value="TPR-like_helical_dom_sf"/>
</dbReference>
<dbReference type="Proteomes" id="UP000229713">
    <property type="component" value="Unassembled WGS sequence"/>
</dbReference>
<reference evidence="1 2" key="1">
    <citation type="submission" date="2017-07" db="EMBL/GenBank/DDBJ databases">
        <title>Raoultella ornithinolytica strain HH3 draft genome.</title>
        <authorList>
            <person name="Duceppe M.-O."/>
            <person name="Huang H."/>
            <person name="Phipps-Todd B."/>
        </authorList>
    </citation>
    <scope>NUCLEOTIDE SEQUENCE [LARGE SCALE GENOMIC DNA]</scope>
    <source>
        <strain evidence="1 2">HH3</strain>
    </source>
</reference>
<dbReference type="Pfam" id="PF13432">
    <property type="entry name" value="TPR_16"/>
    <property type="match status" value="1"/>
</dbReference>
<dbReference type="PROSITE" id="PS51257">
    <property type="entry name" value="PROKAR_LIPOPROTEIN"/>
    <property type="match status" value="1"/>
</dbReference>
<name>A0A855F118_RAOOR</name>
<protein>
    <recommendedName>
        <fullName evidence="3">Flp pilus assembly protein TadD, contains TPR repeats</fullName>
    </recommendedName>
</protein>
<gene>
    <name evidence="1" type="ORF">CFY86_13620</name>
</gene>
<proteinExistence type="predicted"/>